<evidence type="ECO:0000313" key="2">
    <source>
        <dbReference type="EMBL" id="GAA3830705.1"/>
    </source>
</evidence>
<protein>
    <recommendedName>
        <fullName evidence="1">DUF6916 domain-containing protein</fullName>
    </recommendedName>
</protein>
<dbReference type="Pfam" id="PF21880">
    <property type="entry name" value="DUF6916"/>
    <property type="match status" value="1"/>
</dbReference>
<keyword evidence="3" id="KW-1185">Reference proteome</keyword>
<dbReference type="Proteomes" id="UP001501821">
    <property type="component" value="Unassembled WGS sequence"/>
</dbReference>
<evidence type="ECO:0000259" key="1">
    <source>
        <dbReference type="Pfam" id="PF21880"/>
    </source>
</evidence>
<reference evidence="3" key="1">
    <citation type="journal article" date="2019" name="Int. J. Syst. Evol. Microbiol.">
        <title>The Global Catalogue of Microorganisms (GCM) 10K type strain sequencing project: providing services to taxonomists for standard genome sequencing and annotation.</title>
        <authorList>
            <consortium name="The Broad Institute Genomics Platform"/>
            <consortium name="The Broad Institute Genome Sequencing Center for Infectious Disease"/>
            <person name="Wu L."/>
            <person name="Ma J."/>
        </authorList>
    </citation>
    <scope>NUCLEOTIDE SEQUENCE [LARGE SCALE GENOMIC DNA]</scope>
    <source>
        <strain evidence="3">JCM 16953</strain>
    </source>
</reference>
<dbReference type="InterPro" id="IPR054209">
    <property type="entry name" value="DUF6916"/>
</dbReference>
<dbReference type="RefSeq" id="WP_344777882.1">
    <property type="nucleotide sequence ID" value="NZ_BAABAH010000015.1"/>
</dbReference>
<sequence>MAATPWLTYADFTGLVGEVFTLALPDGRKVPLTVEEVSALGRDGGAGPDGTPREQFSVVFLGPSDPLLGQGTQELSHGALGDLALFLVPIGADADGVRYEAVFA</sequence>
<comment type="caution">
    <text evidence="2">The sequence shown here is derived from an EMBL/GenBank/DDBJ whole genome shotgun (WGS) entry which is preliminary data.</text>
</comment>
<proteinExistence type="predicted"/>
<gene>
    <name evidence="2" type="ORF">GCM10022242_35160</name>
</gene>
<organism evidence="2 3">
    <name type="scientific">Nocardioides panacisoli</name>
    <dbReference type="NCBI Taxonomy" id="627624"/>
    <lineage>
        <taxon>Bacteria</taxon>
        <taxon>Bacillati</taxon>
        <taxon>Actinomycetota</taxon>
        <taxon>Actinomycetes</taxon>
        <taxon>Propionibacteriales</taxon>
        <taxon>Nocardioidaceae</taxon>
        <taxon>Nocardioides</taxon>
    </lineage>
</organism>
<feature type="domain" description="DUF6916" evidence="1">
    <location>
        <begin position="7"/>
        <end position="103"/>
    </location>
</feature>
<name>A0ABP7IZ25_9ACTN</name>
<evidence type="ECO:0000313" key="3">
    <source>
        <dbReference type="Proteomes" id="UP001501821"/>
    </source>
</evidence>
<accession>A0ABP7IZ25</accession>
<dbReference type="EMBL" id="BAABAH010000015">
    <property type="protein sequence ID" value="GAA3830705.1"/>
    <property type="molecule type" value="Genomic_DNA"/>
</dbReference>